<comment type="caution">
    <text evidence="1">The sequence shown here is derived from an EMBL/GenBank/DDBJ whole genome shotgun (WGS) entry which is preliminary data.</text>
</comment>
<gene>
    <name evidence="1" type="ORF">CMUS01_06513</name>
</gene>
<name>A0A8H6KMM5_9PEZI</name>
<accession>A0A8H6KMM5</accession>
<dbReference type="AlphaFoldDB" id="A0A8H6KMM5"/>
<evidence type="ECO:0000313" key="1">
    <source>
        <dbReference type="EMBL" id="KAF6833531.1"/>
    </source>
</evidence>
<reference evidence="1" key="1">
    <citation type="journal article" date="2020" name="Phytopathology">
        <title>Genome Sequence Resources of Colletotrichum truncatum, C. plurivorum, C. musicola, and C. sojae: Four Species Pathogenic to Soybean (Glycine max).</title>
        <authorList>
            <person name="Rogerio F."/>
            <person name="Boufleur T.R."/>
            <person name="Ciampi-Guillardi M."/>
            <person name="Sukno S.A."/>
            <person name="Thon M.R."/>
            <person name="Massola Junior N.S."/>
            <person name="Baroncelli R."/>
        </authorList>
    </citation>
    <scope>NUCLEOTIDE SEQUENCE</scope>
    <source>
        <strain evidence="1">LFN0074</strain>
    </source>
</reference>
<sequence>MRAPARRLPLRGPQQAVLRNTSRTSRFNGQLLGQFQRKRGERARQHNRRAYFGLRVALGAKDLAVLAAAERPRREERKASFLALGLPEFRNRKVTCPQQPTEPRLIEEVQSKRGGGALLLLLA</sequence>
<dbReference type="Proteomes" id="UP000639643">
    <property type="component" value="Unassembled WGS sequence"/>
</dbReference>
<evidence type="ECO:0000313" key="2">
    <source>
        <dbReference type="Proteomes" id="UP000639643"/>
    </source>
</evidence>
<proteinExistence type="predicted"/>
<organism evidence="1 2">
    <name type="scientific">Colletotrichum musicola</name>
    <dbReference type="NCBI Taxonomy" id="2175873"/>
    <lineage>
        <taxon>Eukaryota</taxon>
        <taxon>Fungi</taxon>
        <taxon>Dikarya</taxon>
        <taxon>Ascomycota</taxon>
        <taxon>Pezizomycotina</taxon>
        <taxon>Sordariomycetes</taxon>
        <taxon>Hypocreomycetidae</taxon>
        <taxon>Glomerellales</taxon>
        <taxon>Glomerellaceae</taxon>
        <taxon>Colletotrichum</taxon>
        <taxon>Colletotrichum orchidearum species complex</taxon>
    </lineage>
</organism>
<protein>
    <submittedName>
        <fullName evidence="1">Uncharacterized protein</fullName>
    </submittedName>
</protein>
<keyword evidence="2" id="KW-1185">Reference proteome</keyword>
<dbReference type="EMBL" id="WIGM01000214">
    <property type="protein sequence ID" value="KAF6833531.1"/>
    <property type="molecule type" value="Genomic_DNA"/>
</dbReference>